<evidence type="ECO:0000313" key="1">
    <source>
        <dbReference type="EMBL" id="MBA4544276.1"/>
    </source>
</evidence>
<proteinExistence type="predicted"/>
<name>A0A7W2AIZ6_9BACL</name>
<reference evidence="1 2" key="1">
    <citation type="submission" date="2020-07" db="EMBL/GenBank/DDBJ databases">
        <authorList>
            <person name="Feng H."/>
        </authorList>
    </citation>
    <scope>NUCLEOTIDE SEQUENCE [LARGE SCALE GENOMIC DNA]</scope>
    <source>
        <strain evidence="2">s-11</strain>
    </source>
</reference>
<dbReference type="EMBL" id="JACEIP010000033">
    <property type="protein sequence ID" value="MBA4544276.1"/>
    <property type="molecule type" value="Genomic_DNA"/>
</dbReference>
<dbReference type="AlphaFoldDB" id="A0A7W2AIZ6"/>
<organism evidence="1 2">
    <name type="scientific">Thermoactinomyces daqus</name>
    <dbReference type="NCBI Taxonomy" id="1329516"/>
    <lineage>
        <taxon>Bacteria</taxon>
        <taxon>Bacillati</taxon>
        <taxon>Bacillota</taxon>
        <taxon>Bacilli</taxon>
        <taxon>Bacillales</taxon>
        <taxon>Thermoactinomycetaceae</taxon>
        <taxon>Thermoactinomyces</taxon>
    </lineage>
</organism>
<comment type="caution">
    <text evidence="1">The sequence shown here is derived from an EMBL/GenBank/DDBJ whole genome shotgun (WGS) entry which is preliminary data.</text>
</comment>
<keyword evidence="2" id="KW-1185">Reference proteome</keyword>
<gene>
    <name evidence="1" type="ORF">H1164_15590</name>
</gene>
<sequence length="134" mass="15557">MAYGKKILTPKTDIEIKEVKESTTDPESGYFVKNERQRIFTYSFHTGFDRNCFVSGAIVEQVMSMISGVFHLFMNGSKQLLLSEQLLLMMLVIKLLSRHMKKISRVNQKKESHQETACDLAKSKYGIEIRFREE</sequence>
<accession>A0A7W2AIZ6</accession>
<protein>
    <submittedName>
        <fullName evidence="1">Uncharacterized protein</fullName>
    </submittedName>
</protein>
<dbReference type="Proteomes" id="UP000530514">
    <property type="component" value="Unassembled WGS sequence"/>
</dbReference>
<dbReference type="OrthoDB" id="9774608at2"/>
<evidence type="ECO:0000313" key="2">
    <source>
        <dbReference type="Proteomes" id="UP000530514"/>
    </source>
</evidence>